<dbReference type="Proteomes" id="UP000544331">
    <property type="component" value="Unassembled WGS sequence"/>
</dbReference>
<dbReference type="SUPFAM" id="SSF48452">
    <property type="entry name" value="TPR-like"/>
    <property type="match status" value="1"/>
</dbReference>
<gene>
    <name evidence="1" type="ORF">FMUND_3921</name>
</gene>
<proteinExistence type="predicted"/>
<dbReference type="AlphaFoldDB" id="A0A8H6DKJ7"/>
<dbReference type="Gene3D" id="1.25.40.10">
    <property type="entry name" value="Tetratricopeptide repeat domain"/>
    <property type="match status" value="1"/>
</dbReference>
<comment type="caution">
    <text evidence="1">The sequence shown here is derived from an EMBL/GenBank/DDBJ whole genome shotgun (WGS) entry which is preliminary data.</text>
</comment>
<dbReference type="OrthoDB" id="1658288at2759"/>
<organism evidence="1 2">
    <name type="scientific">Fusarium mundagurra</name>
    <dbReference type="NCBI Taxonomy" id="1567541"/>
    <lineage>
        <taxon>Eukaryota</taxon>
        <taxon>Fungi</taxon>
        <taxon>Dikarya</taxon>
        <taxon>Ascomycota</taxon>
        <taxon>Pezizomycotina</taxon>
        <taxon>Sordariomycetes</taxon>
        <taxon>Hypocreomycetidae</taxon>
        <taxon>Hypocreales</taxon>
        <taxon>Nectriaceae</taxon>
        <taxon>Fusarium</taxon>
        <taxon>Fusarium fujikuroi species complex</taxon>
    </lineage>
</organism>
<dbReference type="EMBL" id="JAAOAN010000122">
    <property type="protein sequence ID" value="KAF5721018.1"/>
    <property type="molecule type" value="Genomic_DNA"/>
</dbReference>
<keyword evidence="2" id="KW-1185">Reference proteome</keyword>
<sequence>MATDAEKIAEASTKRWRQHFERGRYFRFNVDHGLQTVGMKEYRKKREIQATTDKYLDSQVQSFWVQRCVENLVLKKRSTRPDFELLIAHELKSTDARVLFHRYVSTENVGRWFLIIDDADADGDFLSPVAQPETVLKNLPQSKEGRVLFITHSMKAASAAVQEQASQIVKVEGMEGPDAISILRHSLFSEHKKSIALLEETLPIQQQTLGKTHFDTLKIQVYLIEQYSKIKDLAKAISLLEELVPIQRKTLGQVHQKTMSSENDLAELYLENRNVYTALKLYEHIVSVRQKKLEPGDEQRKWAEVRYQKCIETWKWTWARR</sequence>
<evidence type="ECO:0000313" key="1">
    <source>
        <dbReference type="EMBL" id="KAF5721018.1"/>
    </source>
</evidence>
<name>A0A8H6DKJ7_9HYPO</name>
<dbReference type="InterPro" id="IPR011990">
    <property type="entry name" value="TPR-like_helical_dom_sf"/>
</dbReference>
<evidence type="ECO:0000313" key="2">
    <source>
        <dbReference type="Proteomes" id="UP000544331"/>
    </source>
</evidence>
<protein>
    <submittedName>
        <fullName evidence="1">Calcium-independent phospholipase A2-gamma</fullName>
    </submittedName>
</protein>
<reference evidence="1 2" key="1">
    <citation type="submission" date="2020-05" db="EMBL/GenBank/DDBJ databases">
        <title>Identification and distribution of gene clusters putatively required for synthesis of sphingolipid metabolism inhibitors in phylogenetically diverse species of the filamentous fungus Fusarium.</title>
        <authorList>
            <person name="Kim H.-S."/>
            <person name="Busman M."/>
            <person name="Brown D.W."/>
            <person name="Divon H."/>
            <person name="Uhlig S."/>
            <person name="Proctor R.H."/>
        </authorList>
    </citation>
    <scope>NUCLEOTIDE SEQUENCE [LARGE SCALE GENOMIC DNA]</scope>
    <source>
        <strain evidence="1 2">NRRL 66235</strain>
    </source>
</reference>
<accession>A0A8H6DKJ7</accession>